<dbReference type="AlphaFoldDB" id="A0A518HKR8"/>
<evidence type="ECO:0000313" key="1">
    <source>
        <dbReference type="EMBL" id="QDV41369.1"/>
    </source>
</evidence>
<dbReference type="SUPFAM" id="SSF81301">
    <property type="entry name" value="Nucleotidyltransferase"/>
    <property type="match status" value="1"/>
</dbReference>
<dbReference type="EMBL" id="CP037423">
    <property type="protein sequence ID" value="QDV41369.1"/>
    <property type="molecule type" value="Genomic_DNA"/>
</dbReference>
<organism evidence="1 2">
    <name type="scientific">Stieleria neptunia</name>
    <dbReference type="NCBI Taxonomy" id="2527979"/>
    <lineage>
        <taxon>Bacteria</taxon>
        <taxon>Pseudomonadati</taxon>
        <taxon>Planctomycetota</taxon>
        <taxon>Planctomycetia</taxon>
        <taxon>Pirellulales</taxon>
        <taxon>Pirellulaceae</taxon>
        <taxon>Stieleria</taxon>
    </lineage>
</organism>
<evidence type="ECO:0000313" key="2">
    <source>
        <dbReference type="Proteomes" id="UP000319004"/>
    </source>
</evidence>
<dbReference type="KEGG" id="snep:Enr13x_12070"/>
<dbReference type="Pfam" id="PF09970">
    <property type="entry name" value="DUF2204"/>
    <property type="match status" value="1"/>
</dbReference>
<reference evidence="1 2" key="1">
    <citation type="submission" date="2019-03" db="EMBL/GenBank/DDBJ databases">
        <title>Deep-cultivation of Planctomycetes and their phenomic and genomic characterization uncovers novel biology.</title>
        <authorList>
            <person name="Wiegand S."/>
            <person name="Jogler M."/>
            <person name="Boedeker C."/>
            <person name="Pinto D."/>
            <person name="Vollmers J."/>
            <person name="Rivas-Marin E."/>
            <person name="Kohn T."/>
            <person name="Peeters S.H."/>
            <person name="Heuer A."/>
            <person name="Rast P."/>
            <person name="Oberbeckmann S."/>
            <person name="Bunk B."/>
            <person name="Jeske O."/>
            <person name="Meyerdierks A."/>
            <person name="Storesund J.E."/>
            <person name="Kallscheuer N."/>
            <person name="Luecker S."/>
            <person name="Lage O.M."/>
            <person name="Pohl T."/>
            <person name="Merkel B.J."/>
            <person name="Hornburger P."/>
            <person name="Mueller R.-W."/>
            <person name="Bruemmer F."/>
            <person name="Labrenz M."/>
            <person name="Spormann A.M."/>
            <person name="Op den Camp H."/>
            <person name="Overmann J."/>
            <person name="Amann R."/>
            <person name="Jetten M.S.M."/>
            <person name="Mascher T."/>
            <person name="Medema M.H."/>
            <person name="Devos D.P."/>
            <person name="Kaster A.-K."/>
            <person name="Ovreas L."/>
            <person name="Rohde M."/>
            <person name="Galperin M.Y."/>
            <person name="Jogler C."/>
        </authorList>
    </citation>
    <scope>NUCLEOTIDE SEQUENCE [LARGE SCALE GENOMIC DNA]</scope>
    <source>
        <strain evidence="1 2">Enr13</strain>
    </source>
</reference>
<protein>
    <recommendedName>
        <fullName evidence="3">Nucleotidyltransferase</fullName>
    </recommendedName>
</protein>
<sequence>MQLPEDFKEFIELMNSHGVRYVMIGGYAYNMYRNPRATGDIDFFVACEDENERRLRAVLEQFGFGKTLGEANILQLGKVIMLGRSPFRIDLLTQISGVSFEEVEATAIPTQVADVTIPVISAELLLKNKIATGRVKDRADAEELKAWLNRDESDP</sequence>
<accession>A0A518HKR8</accession>
<evidence type="ECO:0008006" key="3">
    <source>
        <dbReference type="Google" id="ProtNLM"/>
    </source>
</evidence>
<dbReference type="InterPro" id="IPR043519">
    <property type="entry name" value="NT_sf"/>
</dbReference>
<dbReference type="Proteomes" id="UP000319004">
    <property type="component" value="Chromosome"/>
</dbReference>
<name>A0A518HKR8_9BACT</name>
<dbReference type="RefSeq" id="WP_145385105.1">
    <property type="nucleotide sequence ID" value="NZ_CP037423.1"/>
</dbReference>
<dbReference type="InterPro" id="IPR018700">
    <property type="entry name" value="DUF2204"/>
</dbReference>
<gene>
    <name evidence="1" type="ORF">Enr13x_12070</name>
</gene>
<dbReference type="Gene3D" id="3.30.460.40">
    <property type="match status" value="1"/>
</dbReference>
<keyword evidence="2" id="KW-1185">Reference proteome</keyword>
<dbReference type="OrthoDB" id="5519456at2"/>
<proteinExistence type="predicted"/>